<dbReference type="EMBL" id="CM046396">
    <property type="protein sequence ID" value="KAI8538683.1"/>
    <property type="molecule type" value="Genomic_DNA"/>
</dbReference>
<accession>A0ACC0MCA6</accession>
<gene>
    <name evidence="1" type="ORF">RHMOL_Rhmol09G0123900</name>
</gene>
<keyword evidence="2" id="KW-1185">Reference proteome</keyword>
<name>A0ACC0MCA6_RHOML</name>
<protein>
    <submittedName>
        <fullName evidence="1">Uncharacterized protein</fullName>
    </submittedName>
</protein>
<sequence>MKRKGRRRRRRRGRDKVVERDGGEEPGGGGAAPPPKRLLKMKGFRERGARGLHPASQDHSQHQGPISVPNKQSSSIAGLHRITEQQQNRRYNKQDDSSRGIAAQRAKNICDYQNSSSQHKRNNSIDGNKEMVAFGFMNLVGSFTSCYLTTGLFLKTAVNFNTGCKIAMADVVMAACMLLTLLFLAPLFSYTSQVRLALLRVLLYVARPTICKLGSIPNSSLYRDIEQYPKANGILVILALQLGSPIHLSNCTYIQER</sequence>
<organism evidence="1 2">
    <name type="scientific">Rhododendron molle</name>
    <name type="common">Chinese azalea</name>
    <name type="synonym">Azalea mollis</name>
    <dbReference type="NCBI Taxonomy" id="49168"/>
    <lineage>
        <taxon>Eukaryota</taxon>
        <taxon>Viridiplantae</taxon>
        <taxon>Streptophyta</taxon>
        <taxon>Embryophyta</taxon>
        <taxon>Tracheophyta</taxon>
        <taxon>Spermatophyta</taxon>
        <taxon>Magnoliopsida</taxon>
        <taxon>eudicotyledons</taxon>
        <taxon>Gunneridae</taxon>
        <taxon>Pentapetalae</taxon>
        <taxon>asterids</taxon>
        <taxon>Ericales</taxon>
        <taxon>Ericaceae</taxon>
        <taxon>Ericoideae</taxon>
        <taxon>Rhodoreae</taxon>
        <taxon>Rhododendron</taxon>
    </lineage>
</organism>
<dbReference type="Proteomes" id="UP001062846">
    <property type="component" value="Chromosome 9"/>
</dbReference>
<proteinExistence type="predicted"/>
<comment type="caution">
    <text evidence="1">The sequence shown here is derived from an EMBL/GenBank/DDBJ whole genome shotgun (WGS) entry which is preliminary data.</text>
</comment>
<evidence type="ECO:0000313" key="1">
    <source>
        <dbReference type="EMBL" id="KAI8538683.1"/>
    </source>
</evidence>
<evidence type="ECO:0000313" key="2">
    <source>
        <dbReference type="Proteomes" id="UP001062846"/>
    </source>
</evidence>
<reference evidence="1" key="1">
    <citation type="submission" date="2022-02" db="EMBL/GenBank/DDBJ databases">
        <title>Plant Genome Project.</title>
        <authorList>
            <person name="Zhang R.-G."/>
        </authorList>
    </citation>
    <scope>NUCLEOTIDE SEQUENCE</scope>
    <source>
        <strain evidence="1">AT1</strain>
    </source>
</reference>